<comment type="caution">
    <text evidence="1">The sequence shown here is derived from an EMBL/GenBank/DDBJ whole genome shotgun (WGS) entry which is preliminary data.</text>
</comment>
<protein>
    <submittedName>
        <fullName evidence="1">Uncharacterized protein</fullName>
    </submittedName>
</protein>
<proteinExistence type="predicted"/>
<dbReference type="EMBL" id="JABFAA010000001">
    <property type="protein sequence ID" value="MBA0674860.1"/>
    <property type="molecule type" value="Genomic_DNA"/>
</dbReference>
<accession>A0A7J8WJ17</accession>
<dbReference type="AlphaFoldDB" id="A0A7J8WJ17"/>
<sequence>MTSSDIEHFVHEIKTLLEDDTHSNILEE</sequence>
<dbReference type="Proteomes" id="UP000593577">
    <property type="component" value="Unassembled WGS sequence"/>
</dbReference>
<keyword evidence="2" id="KW-1185">Reference proteome</keyword>
<evidence type="ECO:0000313" key="2">
    <source>
        <dbReference type="Proteomes" id="UP000593577"/>
    </source>
</evidence>
<organism evidence="1 2">
    <name type="scientific">Gossypium aridum</name>
    <name type="common">American cotton</name>
    <name type="synonym">Erioxylum aridum</name>
    <dbReference type="NCBI Taxonomy" id="34290"/>
    <lineage>
        <taxon>Eukaryota</taxon>
        <taxon>Viridiplantae</taxon>
        <taxon>Streptophyta</taxon>
        <taxon>Embryophyta</taxon>
        <taxon>Tracheophyta</taxon>
        <taxon>Spermatophyta</taxon>
        <taxon>Magnoliopsida</taxon>
        <taxon>eudicotyledons</taxon>
        <taxon>Gunneridae</taxon>
        <taxon>Pentapetalae</taxon>
        <taxon>rosids</taxon>
        <taxon>malvids</taxon>
        <taxon>Malvales</taxon>
        <taxon>Malvaceae</taxon>
        <taxon>Malvoideae</taxon>
        <taxon>Gossypium</taxon>
    </lineage>
</organism>
<reference evidence="1 2" key="1">
    <citation type="journal article" date="2019" name="Genome Biol. Evol.">
        <title>Insights into the evolution of the New World diploid cottons (Gossypium, subgenus Houzingenia) based on genome sequencing.</title>
        <authorList>
            <person name="Grover C.E."/>
            <person name="Arick M.A. 2nd"/>
            <person name="Thrash A."/>
            <person name="Conover J.L."/>
            <person name="Sanders W.S."/>
            <person name="Peterson D.G."/>
            <person name="Frelichowski J.E."/>
            <person name="Scheffler J.A."/>
            <person name="Scheffler B.E."/>
            <person name="Wendel J.F."/>
        </authorList>
    </citation>
    <scope>NUCLEOTIDE SEQUENCE [LARGE SCALE GENOMIC DNA]</scope>
    <source>
        <strain evidence="1">185</strain>
        <tissue evidence="1">Leaf</tissue>
    </source>
</reference>
<gene>
    <name evidence="1" type="ORF">Goari_016432</name>
</gene>
<name>A0A7J8WJ17_GOSAI</name>
<evidence type="ECO:0000313" key="1">
    <source>
        <dbReference type="EMBL" id="MBA0674860.1"/>
    </source>
</evidence>